<evidence type="ECO:0000313" key="7">
    <source>
        <dbReference type="Proteomes" id="UP000278962"/>
    </source>
</evidence>
<feature type="DNA-binding region" description="H-T-H motif" evidence="4">
    <location>
        <begin position="39"/>
        <end position="58"/>
    </location>
</feature>
<dbReference type="PRINTS" id="PR00455">
    <property type="entry name" value="HTHTETR"/>
</dbReference>
<dbReference type="PANTHER" id="PTHR30055:SF238">
    <property type="entry name" value="MYCOFACTOCIN BIOSYNTHESIS TRANSCRIPTIONAL REGULATOR MFTR-RELATED"/>
    <property type="match status" value="1"/>
</dbReference>
<dbReference type="EMBL" id="RBIL01000002">
    <property type="protein sequence ID" value="RKQ88183.1"/>
    <property type="molecule type" value="Genomic_DNA"/>
</dbReference>
<dbReference type="Pfam" id="PF17754">
    <property type="entry name" value="TetR_C_14"/>
    <property type="match status" value="1"/>
</dbReference>
<gene>
    <name evidence="6" type="ORF">C8N24_6224</name>
</gene>
<dbReference type="Proteomes" id="UP000278962">
    <property type="component" value="Unassembled WGS sequence"/>
</dbReference>
<evidence type="ECO:0000256" key="2">
    <source>
        <dbReference type="ARBA" id="ARBA00023125"/>
    </source>
</evidence>
<comment type="caution">
    <text evidence="6">The sequence shown here is derived from an EMBL/GenBank/DDBJ whole genome shotgun (WGS) entry which is preliminary data.</text>
</comment>
<dbReference type="GO" id="GO:0000976">
    <property type="term" value="F:transcription cis-regulatory region binding"/>
    <property type="evidence" value="ECO:0007669"/>
    <property type="project" value="TreeGrafter"/>
</dbReference>
<keyword evidence="1" id="KW-0805">Transcription regulation</keyword>
<accession>A0A660L8E8</accession>
<dbReference type="GO" id="GO:0003700">
    <property type="term" value="F:DNA-binding transcription factor activity"/>
    <property type="evidence" value="ECO:0007669"/>
    <property type="project" value="TreeGrafter"/>
</dbReference>
<evidence type="ECO:0000256" key="4">
    <source>
        <dbReference type="PROSITE-ProRule" id="PRU00335"/>
    </source>
</evidence>
<dbReference type="Pfam" id="PF00440">
    <property type="entry name" value="TetR_N"/>
    <property type="match status" value="1"/>
</dbReference>
<keyword evidence="2 4" id="KW-0238">DNA-binding</keyword>
<evidence type="ECO:0000256" key="3">
    <source>
        <dbReference type="ARBA" id="ARBA00023163"/>
    </source>
</evidence>
<dbReference type="PANTHER" id="PTHR30055">
    <property type="entry name" value="HTH-TYPE TRANSCRIPTIONAL REGULATOR RUTR"/>
    <property type="match status" value="1"/>
</dbReference>
<proteinExistence type="predicted"/>
<dbReference type="AlphaFoldDB" id="A0A660L8E8"/>
<protein>
    <submittedName>
        <fullName evidence="6">TetR family transcriptional regulator</fullName>
    </submittedName>
</protein>
<keyword evidence="3" id="KW-0804">Transcription</keyword>
<feature type="domain" description="HTH tetR-type" evidence="5">
    <location>
        <begin position="16"/>
        <end position="76"/>
    </location>
</feature>
<evidence type="ECO:0000259" key="5">
    <source>
        <dbReference type="PROSITE" id="PS50977"/>
    </source>
</evidence>
<dbReference type="PROSITE" id="PS50977">
    <property type="entry name" value="HTH_TETR_2"/>
    <property type="match status" value="1"/>
</dbReference>
<evidence type="ECO:0000256" key="1">
    <source>
        <dbReference type="ARBA" id="ARBA00023015"/>
    </source>
</evidence>
<organism evidence="6 7">
    <name type="scientific">Solirubrobacter pauli</name>
    <dbReference type="NCBI Taxonomy" id="166793"/>
    <lineage>
        <taxon>Bacteria</taxon>
        <taxon>Bacillati</taxon>
        <taxon>Actinomycetota</taxon>
        <taxon>Thermoleophilia</taxon>
        <taxon>Solirubrobacterales</taxon>
        <taxon>Solirubrobacteraceae</taxon>
        <taxon>Solirubrobacter</taxon>
    </lineage>
</organism>
<evidence type="ECO:0000313" key="6">
    <source>
        <dbReference type="EMBL" id="RKQ88183.1"/>
    </source>
</evidence>
<keyword evidence="7" id="KW-1185">Reference proteome</keyword>
<dbReference type="InterPro" id="IPR023772">
    <property type="entry name" value="DNA-bd_HTH_TetR-type_CS"/>
</dbReference>
<sequence>MSHRVITLVLVARWEPNASGRLREAALDLYTERGYEQTTVGDIAERAGLTARTFFRYFADKREVLFARGDELQHAVRAAAVEAPEGMPTMRVVAAVLDVIAELVGRDRDHSRRRQAVIDATPELQERELIKLARLSAVLREGLRERGVPDPEAGLAAETGIAIFRVAFERWITAPDERELIDVMREATARLETLVAPR</sequence>
<dbReference type="InterPro" id="IPR050109">
    <property type="entry name" value="HTH-type_TetR-like_transc_reg"/>
</dbReference>
<dbReference type="SUPFAM" id="SSF46689">
    <property type="entry name" value="Homeodomain-like"/>
    <property type="match status" value="1"/>
</dbReference>
<dbReference type="InterPro" id="IPR001647">
    <property type="entry name" value="HTH_TetR"/>
</dbReference>
<dbReference type="Gene3D" id="1.10.357.10">
    <property type="entry name" value="Tetracycline Repressor, domain 2"/>
    <property type="match status" value="1"/>
</dbReference>
<dbReference type="PROSITE" id="PS01081">
    <property type="entry name" value="HTH_TETR_1"/>
    <property type="match status" value="1"/>
</dbReference>
<dbReference type="InterPro" id="IPR041347">
    <property type="entry name" value="MftR_C"/>
</dbReference>
<reference evidence="6 7" key="1">
    <citation type="submission" date="2018-10" db="EMBL/GenBank/DDBJ databases">
        <title>Genomic Encyclopedia of Archaeal and Bacterial Type Strains, Phase II (KMG-II): from individual species to whole genera.</title>
        <authorList>
            <person name="Goeker M."/>
        </authorList>
    </citation>
    <scope>NUCLEOTIDE SEQUENCE [LARGE SCALE GENOMIC DNA]</scope>
    <source>
        <strain evidence="6 7">DSM 14954</strain>
    </source>
</reference>
<dbReference type="InterPro" id="IPR009057">
    <property type="entry name" value="Homeodomain-like_sf"/>
</dbReference>
<name>A0A660L8E8_9ACTN</name>